<evidence type="ECO:0000256" key="2">
    <source>
        <dbReference type="ARBA" id="ARBA00022630"/>
    </source>
</evidence>
<gene>
    <name evidence="6" type="ORF">PRZ48_006596</name>
</gene>
<sequence>MFNLYKTWGEGQIGMILTGNVMLEYDQVATAGDPVVPRGESFSGPRFEAFKELAAAGKANGSLMVAQLNHPGKQVDSRIQPYPVSASESPAHSTLLGFEAAKARAASAEDIARIVDGHVRVAEYLEKAGFDGVELHAAHGYLLAQFLSTDTNSRTDQYGGGFENRARLLAEIAQAIRKRTSPSFILGIKLNSTEFQSAGLRPEEVKRFCEIIEESQVDFVELSGGTLEHFVHKRESTKKREGFFMEFAEAIVPMLKRTKVYVTGGFKTIGGMAKAVEKADGVGLGRPLAQEPWLVKHLLTGEITGAIKQRQDESDYGITNMAAGSQLRRLGAGEEPLDMSRQENEEAFGKAVEKWMEEARSATVNPVYGYPDITQVVIGYTISTDVAAAKVSKTPKTIKISPQLTPHRPDIAAEDLTPFVPELV</sequence>
<keyword evidence="3" id="KW-0288">FMN</keyword>
<dbReference type="EMBL" id="JAXOVC010000004">
    <property type="protein sequence ID" value="KAK4503168.1"/>
    <property type="molecule type" value="Genomic_DNA"/>
</dbReference>
<proteinExistence type="inferred from homology"/>
<keyword evidence="2" id="KW-0285">Flavoprotein</keyword>
<organism evidence="6 7">
    <name type="scientific">Zasmidium cellare</name>
    <name type="common">Wine cellar mold</name>
    <name type="synonym">Racodium cellare</name>
    <dbReference type="NCBI Taxonomy" id="395010"/>
    <lineage>
        <taxon>Eukaryota</taxon>
        <taxon>Fungi</taxon>
        <taxon>Dikarya</taxon>
        <taxon>Ascomycota</taxon>
        <taxon>Pezizomycotina</taxon>
        <taxon>Dothideomycetes</taxon>
        <taxon>Dothideomycetidae</taxon>
        <taxon>Mycosphaerellales</taxon>
        <taxon>Mycosphaerellaceae</taxon>
        <taxon>Zasmidium</taxon>
    </lineage>
</organism>
<evidence type="ECO:0000313" key="6">
    <source>
        <dbReference type="EMBL" id="KAK4503168.1"/>
    </source>
</evidence>
<reference evidence="6 7" key="1">
    <citation type="journal article" date="2023" name="G3 (Bethesda)">
        <title>A chromosome-level genome assembly of Zasmidium syzygii isolated from banana leaves.</title>
        <authorList>
            <person name="van Westerhoven A.C."/>
            <person name="Mehrabi R."/>
            <person name="Talebi R."/>
            <person name="Steentjes M.B.F."/>
            <person name="Corcolon B."/>
            <person name="Chong P.A."/>
            <person name="Kema G.H.J."/>
            <person name="Seidl M.F."/>
        </authorList>
    </citation>
    <scope>NUCLEOTIDE SEQUENCE [LARGE SCALE GENOMIC DNA]</scope>
    <source>
        <strain evidence="6 7">P124</strain>
    </source>
</reference>
<comment type="caution">
    <text evidence="6">The sequence shown here is derived from an EMBL/GenBank/DDBJ whole genome shotgun (WGS) entry which is preliminary data.</text>
</comment>
<dbReference type="SUPFAM" id="SSF51395">
    <property type="entry name" value="FMN-linked oxidoreductases"/>
    <property type="match status" value="1"/>
</dbReference>
<evidence type="ECO:0000256" key="3">
    <source>
        <dbReference type="ARBA" id="ARBA00022643"/>
    </source>
</evidence>
<dbReference type="Gene3D" id="3.20.20.70">
    <property type="entry name" value="Aldolase class I"/>
    <property type="match status" value="1"/>
</dbReference>
<dbReference type="InterPro" id="IPR013785">
    <property type="entry name" value="Aldolase_TIM"/>
</dbReference>
<protein>
    <recommendedName>
        <fullName evidence="5">NADH:flavin oxidoreductase/NADH oxidase N-terminal domain-containing protein</fullName>
    </recommendedName>
</protein>
<dbReference type="Pfam" id="PF00724">
    <property type="entry name" value="Oxidored_FMN"/>
    <property type="match status" value="1"/>
</dbReference>
<dbReference type="InterPro" id="IPR051799">
    <property type="entry name" value="NADH_flavin_oxidoreductase"/>
</dbReference>
<accession>A0ABR0EQS4</accession>
<evidence type="ECO:0000256" key="4">
    <source>
        <dbReference type="ARBA" id="ARBA00023002"/>
    </source>
</evidence>
<dbReference type="PANTHER" id="PTHR43656">
    <property type="entry name" value="BINDING OXIDOREDUCTASE, PUTATIVE (AFU_ORTHOLOGUE AFUA_2G08260)-RELATED"/>
    <property type="match status" value="1"/>
</dbReference>
<dbReference type="Proteomes" id="UP001305779">
    <property type="component" value="Unassembled WGS sequence"/>
</dbReference>
<keyword evidence="4" id="KW-0560">Oxidoreductase</keyword>
<keyword evidence="7" id="KW-1185">Reference proteome</keyword>
<comment type="similarity">
    <text evidence="1">Belongs to the NADH:flavin oxidoreductase/NADH oxidase family.</text>
</comment>
<feature type="domain" description="NADH:flavin oxidoreductase/NADH oxidase N-terminal" evidence="5">
    <location>
        <begin position="5"/>
        <end position="298"/>
    </location>
</feature>
<evidence type="ECO:0000313" key="7">
    <source>
        <dbReference type="Proteomes" id="UP001305779"/>
    </source>
</evidence>
<evidence type="ECO:0000256" key="1">
    <source>
        <dbReference type="ARBA" id="ARBA00005979"/>
    </source>
</evidence>
<dbReference type="PANTHER" id="PTHR43656:SF5">
    <property type="entry name" value="NADH:FLAVIN OXIDOREDUCTASE_NADH OXIDASE N-TERMINAL DOMAIN-CONTAINING PROTEIN"/>
    <property type="match status" value="1"/>
</dbReference>
<dbReference type="InterPro" id="IPR001155">
    <property type="entry name" value="OxRdtase_FMN_N"/>
</dbReference>
<evidence type="ECO:0000259" key="5">
    <source>
        <dbReference type="Pfam" id="PF00724"/>
    </source>
</evidence>
<name>A0ABR0EQS4_ZASCE</name>